<dbReference type="InterPro" id="IPR036576">
    <property type="entry name" value="WRKY_dom_sf"/>
</dbReference>
<reference evidence="9 10" key="1">
    <citation type="submission" date="2019-05" db="EMBL/GenBank/DDBJ databases">
        <title>Mikania micrantha, genome provides insights into the molecular mechanism of rapid growth.</title>
        <authorList>
            <person name="Liu B."/>
        </authorList>
    </citation>
    <scope>NUCLEOTIDE SEQUENCE [LARGE SCALE GENOMIC DNA]</scope>
    <source>
        <strain evidence="9">NLD-2019</strain>
        <tissue evidence="9">Leaf</tissue>
    </source>
</reference>
<gene>
    <name evidence="9" type="ORF">E3N88_11174</name>
</gene>
<dbReference type="GO" id="GO:0003700">
    <property type="term" value="F:DNA-binding transcription factor activity"/>
    <property type="evidence" value="ECO:0007669"/>
    <property type="project" value="InterPro"/>
</dbReference>
<comment type="caution">
    <text evidence="9">The sequence shown here is derived from an EMBL/GenBank/DDBJ whole genome shotgun (WGS) entry which is preliminary data.</text>
</comment>
<dbReference type="InterPro" id="IPR003657">
    <property type="entry name" value="WRKY_dom"/>
</dbReference>
<protein>
    <recommendedName>
        <fullName evidence="8">WRKY domain-containing protein</fullName>
    </recommendedName>
</protein>
<keyword evidence="3" id="KW-0805">Transcription regulation</keyword>
<evidence type="ECO:0000256" key="3">
    <source>
        <dbReference type="ARBA" id="ARBA00023015"/>
    </source>
</evidence>
<keyword evidence="5" id="KW-0804">Transcription</keyword>
<keyword evidence="10" id="KW-1185">Reference proteome</keyword>
<comment type="subcellular location">
    <subcellularLocation>
        <location evidence="1">Nucleus</location>
    </subcellularLocation>
</comment>
<feature type="domain" description="WRKY" evidence="8">
    <location>
        <begin position="382"/>
        <end position="447"/>
    </location>
</feature>
<evidence type="ECO:0000256" key="7">
    <source>
        <dbReference type="SAM" id="MobiDB-lite"/>
    </source>
</evidence>
<feature type="compositionally biased region" description="Polar residues" evidence="7">
    <location>
        <begin position="307"/>
        <end position="328"/>
    </location>
</feature>
<dbReference type="Proteomes" id="UP000326396">
    <property type="component" value="Linkage Group LG13"/>
</dbReference>
<feature type="compositionally biased region" description="Low complexity" evidence="7">
    <location>
        <begin position="275"/>
        <end position="297"/>
    </location>
</feature>
<dbReference type="InterPro" id="IPR044810">
    <property type="entry name" value="WRKY_plant"/>
</dbReference>
<proteinExistence type="predicted"/>
<evidence type="ECO:0000313" key="10">
    <source>
        <dbReference type="Proteomes" id="UP000326396"/>
    </source>
</evidence>
<feature type="region of interest" description="Disordered" evidence="7">
    <location>
        <begin position="158"/>
        <end position="179"/>
    </location>
</feature>
<evidence type="ECO:0000256" key="5">
    <source>
        <dbReference type="ARBA" id="ARBA00023163"/>
    </source>
</evidence>
<dbReference type="PROSITE" id="PS50811">
    <property type="entry name" value="WRKY"/>
    <property type="match status" value="2"/>
</dbReference>
<dbReference type="AlphaFoldDB" id="A0A5N6PCZ5"/>
<evidence type="ECO:0000256" key="1">
    <source>
        <dbReference type="ARBA" id="ARBA00004123"/>
    </source>
</evidence>
<evidence type="ECO:0000259" key="8">
    <source>
        <dbReference type="PROSITE" id="PS50811"/>
    </source>
</evidence>
<keyword evidence="6" id="KW-0539">Nucleus</keyword>
<name>A0A5N6PCZ5_9ASTR</name>
<accession>A0A5N6PCZ5</accession>
<dbReference type="Pfam" id="PF03106">
    <property type="entry name" value="WRKY"/>
    <property type="match status" value="2"/>
</dbReference>
<feature type="compositionally biased region" description="Low complexity" evidence="7">
    <location>
        <begin position="1"/>
        <end position="24"/>
    </location>
</feature>
<keyword evidence="4" id="KW-0238">DNA-binding</keyword>
<dbReference type="PANTHER" id="PTHR31221:SF364">
    <property type="entry name" value="WRKY TRANSCRIPTION FACTOR 33-RELATED"/>
    <property type="match status" value="1"/>
</dbReference>
<organism evidence="9 10">
    <name type="scientific">Mikania micrantha</name>
    <name type="common">bitter vine</name>
    <dbReference type="NCBI Taxonomy" id="192012"/>
    <lineage>
        <taxon>Eukaryota</taxon>
        <taxon>Viridiplantae</taxon>
        <taxon>Streptophyta</taxon>
        <taxon>Embryophyta</taxon>
        <taxon>Tracheophyta</taxon>
        <taxon>Spermatophyta</taxon>
        <taxon>Magnoliopsida</taxon>
        <taxon>eudicotyledons</taxon>
        <taxon>Gunneridae</taxon>
        <taxon>Pentapetalae</taxon>
        <taxon>asterids</taxon>
        <taxon>campanulids</taxon>
        <taxon>Asterales</taxon>
        <taxon>Asteraceae</taxon>
        <taxon>Asteroideae</taxon>
        <taxon>Heliantheae alliance</taxon>
        <taxon>Eupatorieae</taxon>
        <taxon>Mikania</taxon>
    </lineage>
</organism>
<dbReference type="GO" id="GO:0043565">
    <property type="term" value="F:sequence-specific DNA binding"/>
    <property type="evidence" value="ECO:0007669"/>
    <property type="project" value="InterPro"/>
</dbReference>
<keyword evidence="2" id="KW-0677">Repeat</keyword>
<evidence type="ECO:0000256" key="6">
    <source>
        <dbReference type="ARBA" id="ARBA00023242"/>
    </source>
</evidence>
<dbReference type="FunFam" id="2.20.25.80:FF:000006">
    <property type="entry name" value="WRKY transcription factor"/>
    <property type="match status" value="1"/>
</dbReference>
<dbReference type="SMART" id="SM00774">
    <property type="entry name" value="WRKY"/>
    <property type="match status" value="2"/>
</dbReference>
<evidence type="ECO:0000256" key="2">
    <source>
        <dbReference type="ARBA" id="ARBA00022737"/>
    </source>
</evidence>
<feature type="domain" description="WRKY" evidence="8">
    <location>
        <begin position="210"/>
        <end position="274"/>
    </location>
</feature>
<sequence length="555" mass="61918">MTLSSSGITIGTPPPSTTSSFSFSMSAFSDQSPPPRSGGLAARISERVSSGVPKFKSIPPPSLPISPPAVSPSSYFAIPAGLSPAELLDSPVLLSSSNILPSPTTGSFPFNAFNWKNLTDTVQNQEQSIKKEQKSFSDFSFQTQLNHNHHTDQQIWKHQKPRDRTEKTFVEHSPPIQSFSPEIATIQNDSNSQTQSFQSVYETSNFNNQSLQKKSEDGYNWRKYGQKQVKGSENPRSYYKCTFPNCSMKKKLETNLDGQITEIVYKGNHNHPKPQSTRRSSSSSASNNLQMSQASSNHEVHDYPDQSYASHGSGQVESVTTPDNSSISVGDDDFDRSRSGGNGIEEDEPEAKRWKMSENEGISMIGGTKTVREPRIVVQTMSDIDILDDGYRWRKYGQKVVKGNPNPRSYYKCTSINCSVRKHVERASQDSKSVITTYEGKHNHDVPMARGSGHRLQPSTLSNNVSTMAIKPMALSHYQADNSMTDQNHGLRYPSMSDNQAPFTLEMLQNPESFKFSKFENALKSNYVEQNNAQRTFSTTKEEPRDDTFFGSLLF</sequence>
<dbReference type="FunFam" id="2.20.25.80:FF:000001">
    <property type="entry name" value="WRKY transcription factor 33"/>
    <property type="match status" value="1"/>
</dbReference>
<feature type="region of interest" description="Disordered" evidence="7">
    <location>
        <begin position="266"/>
        <end position="356"/>
    </location>
</feature>
<dbReference type="OrthoDB" id="5065855at2759"/>
<dbReference type="SUPFAM" id="SSF118290">
    <property type="entry name" value="WRKY DNA-binding domain"/>
    <property type="match status" value="2"/>
</dbReference>
<feature type="region of interest" description="Disordered" evidence="7">
    <location>
        <begin position="1"/>
        <end position="45"/>
    </location>
</feature>
<dbReference type="Gene3D" id="2.20.25.80">
    <property type="entry name" value="WRKY domain"/>
    <property type="match status" value="2"/>
</dbReference>
<evidence type="ECO:0000256" key="4">
    <source>
        <dbReference type="ARBA" id="ARBA00023125"/>
    </source>
</evidence>
<dbReference type="PANTHER" id="PTHR31221">
    <property type="entry name" value="WRKY TRANSCRIPTION FACTOR PROTEIN 1-RELATED"/>
    <property type="match status" value="1"/>
</dbReference>
<dbReference type="EMBL" id="SZYD01000005">
    <property type="protein sequence ID" value="KAD6119903.1"/>
    <property type="molecule type" value="Genomic_DNA"/>
</dbReference>
<evidence type="ECO:0000313" key="9">
    <source>
        <dbReference type="EMBL" id="KAD6119903.1"/>
    </source>
</evidence>
<dbReference type="GO" id="GO:0005634">
    <property type="term" value="C:nucleus"/>
    <property type="evidence" value="ECO:0007669"/>
    <property type="project" value="UniProtKB-SubCell"/>
</dbReference>